<dbReference type="Pfam" id="PF02423">
    <property type="entry name" value="OCD_Mu_crystall"/>
    <property type="match status" value="1"/>
</dbReference>
<dbReference type="InterPro" id="IPR036291">
    <property type="entry name" value="NAD(P)-bd_dom_sf"/>
</dbReference>
<keyword evidence="1" id="KW-0456">Lyase</keyword>
<protein>
    <submittedName>
        <fullName evidence="1">Ornithine cyclodeaminase</fullName>
        <ecNumber evidence="1">4.3.1.12</ecNumber>
    </submittedName>
</protein>
<sequence>MNFAPASIHHIDEIRQVISIGEVKEAVRNALIAHGDGAIVCPPPGQLLFDRPRGDCHIKYASKQDGDAFVVKVATGFYENPALGLPVNNGMVLLFSAKTGGLIAIFHDEGWLTSWRTAAAGALAAQAGCPSTVKRLGIIGTGHQAELQAAWASGALGGVGVTIWGRSPDRATQLALSLQEQGMQADTSSTVEQLLHRCNVVISCTSSAVPLVLAEHVQAGTHIVSIGADSSGKAELDPALFNRASAIATDDHHHCLENGDFGKAVRAGFVAADADIHVGKVLDGTSRLRLSDSDITIVSLTGLAAQDLAIATLVWNGIGQGRCNRASSNRSRSS</sequence>
<dbReference type="SUPFAM" id="SSF51735">
    <property type="entry name" value="NAD(P)-binding Rossmann-fold domains"/>
    <property type="match status" value="1"/>
</dbReference>
<gene>
    <name evidence="1" type="ORF">J2X04_000153</name>
</gene>
<dbReference type="Proteomes" id="UP001267878">
    <property type="component" value="Unassembled WGS sequence"/>
</dbReference>
<evidence type="ECO:0000313" key="2">
    <source>
        <dbReference type="Proteomes" id="UP001267878"/>
    </source>
</evidence>
<proteinExistence type="predicted"/>
<organism evidence="1 2">
    <name type="scientific">Agrilutibacter niabensis</name>
    <dbReference type="NCBI Taxonomy" id="380628"/>
    <lineage>
        <taxon>Bacteria</taxon>
        <taxon>Pseudomonadati</taxon>
        <taxon>Pseudomonadota</taxon>
        <taxon>Gammaproteobacteria</taxon>
        <taxon>Lysobacterales</taxon>
        <taxon>Lysobacteraceae</taxon>
        <taxon>Agrilutibacter</taxon>
    </lineage>
</organism>
<evidence type="ECO:0000313" key="1">
    <source>
        <dbReference type="EMBL" id="MDR7097806.1"/>
    </source>
</evidence>
<dbReference type="InterPro" id="IPR023401">
    <property type="entry name" value="ODC_N"/>
</dbReference>
<comment type="caution">
    <text evidence="1">The sequence shown here is derived from an EMBL/GenBank/DDBJ whole genome shotgun (WGS) entry which is preliminary data.</text>
</comment>
<keyword evidence="2" id="KW-1185">Reference proteome</keyword>
<reference evidence="1 2" key="1">
    <citation type="submission" date="2023-07" db="EMBL/GenBank/DDBJ databases">
        <title>Sorghum-associated microbial communities from plants grown in Nebraska, USA.</title>
        <authorList>
            <person name="Schachtman D."/>
        </authorList>
    </citation>
    <scope>NUCLEOTIDE SEQUENCE [LARGE SCALE GENOMIC DNA]</scope>
    <source>
        <strain evidence="1 2">BE187</strain>
    </source>
</reference>
<dbReference type="GO" id="GO:0008473">
    <property type="term" value="F:ornithine cyclodeaminase activity"/>
    <property type="evidence" value="ECO:0007669"/>
    <property type="project" value="UniProtKB-EC"/>
</dbReference>
<dbReference type="PANTHER" id="PTHR13812">
    <property type="entry name" value="KETIMINE REDUCTASE MU-CRYSTALLIN"/>
    <property type="match status" value="1"/>
</dbReference>
<dbReference type="Gene3D" id="3.30.1780.10">
    <property type="entry name" value="ornithine cyclodeaminase, domain 1"/>
    <property type="match status" value="1"/>
</dbReference>
<dbReference type="EC" id="4.3.1.12" evidence="1"/>
<dbReference type="EMBL" id="JAVDVW010000001">
    <property type="protein sequence ID" value="MDR7097806.1"/>
    <property type="molecule type" value="Genomic_DNA"/>
</dbReference>
<dbReference type="RefSeq" id="WP_310050994.1">
    <property type="nucleotide sequence ID" value="NZ_JAVDVW010000001.1"/>
</dbReference>
<dbReference type="PIRSF" id="PIRSF001439">
    <property type="entry name" value="CryM"/>
    <property type="match status" value="1"/>
</dbReference>
<dbReference type="Gene3D" id="3.40.50.720">
    <property type="entry name" value="NAD(P)-binding Rossmann-like Domain"/>
    <property type="match status" value="1"/>
</dbReference>
<accession>A0ABU1VK14</accession>
<name>A0ABU1VK14_9GAMM</name>
<dbReference type="PANTHER" id="PTHR13812:SF19">
    <property type="entry name" value="KETIMINE REDUCTASE MU-CRYSTALLIN"/>
    <property type="match status" value="1"/>
</dbReference>
<dbReference type="InterPro" id="IPR003462">
    <property type="entry name" value="ODC_Mu_crystall"/>
</dbReference>